<dbReference type="InterPro" id="IPR000192">
    <property type="entry name" value="Aminotrans_V_dom"/>
</dbReference>
<dbReference type="InterPro" id="IPR016454">
    <property type="entry name" value="Cysteine_dSase"/>
</dbReference>
<evidence type="ECO:0000256" key="9">
    <source>
        <dbReference type="ARBA" id="ARBA00050776"/>
    </source>
</evidence>
<dbReference type="OrthoDB" id="9808002at2"/>
<dbReference type="SUPFAM" id="SSF53383">
    <property type="entry name" value="PLP-dependent transferases"/>
    <property type="match status" value="1"/>
</dbReference>
<dbReference type="PANTHER" id="PTHR11601:SF34">
    <property type="entry name" value="CYSTEINE DESULFURASE"/>
    <property type="match status" value="1"/>
</dbReference>
<dbReference type="Gene3D" id="1.10.260.50">
    <property type="match status" value="1"/>
</dbReference>
<keyword evidence="5" id="KW-0479">Metal-binding</keyword>
<evidence type="ECO:0000256" key="6">
    <source>
        <dbReference type="ARBA" id="ARBA00022898"/>
    </source>
</evidence>
<evidence type="ECO:0000256" key="4">
    <source>
        <dbReference type="ARBA" id="ARBA00022679"/>
    </source>
</evidence>
<evidence type="ECO:0000256" key="7">
    <source>
        <dbReference type="ARBA" id="ARBA00023004"/>
    </source>
</evidence>
<evidence type="ECO:0000313" key="12">
    <source>
        <dbReference type="EMBL" id="TYO98078.1"/>
    </source>
</evidence>
<dbReference type="Gene3D" id="3.90.1150.10">
    <property type="entry name" value="Aspartate Aminotransferase, domain 1"/>
    <property type="match status" value="1"/>
</dbReference>
<evidence type="ECO:0000256" key="8">
    <source>
        <dbReference type="ARBA" id="ARBA00023014"/>
    </source>
</evidence>
<evidence type="ECO:0000256" key="3">
    <source>
        <dbReference type="ARBA" id="ARBA00012239"/>
    </source>
</evidence>
<keyword evidence="7" id="KW-0408">Iron</keyword>
<dbReference type="EC" id="2.8.1.7" evidence="3"/>
<keyword evidence="6" id="KW-0663">Pyridoxal phosphate</keyword>
<protein>
    <recommendedName>
        <fullName evidence="3">cysteine desulfurase</fullName>
        <ecNumber evidence="3">2.8.1.7</ecNumber>
    </recommendedName>
</protein>
<reference evidence="12 13" key="1">
    <citation type="submission" date="2019-07" db="EMBL/GenBank/DDBJ databases">
        <title>Genomic Encyclopedia of Type Strains, Phase IV (KMG-IV): sequencing the most valuable type-strain genomes for metagenomic binning, comparative biology and taxonomic classification.</title>
        <authorList>
            <person name="Goeker M."/>
        </authorList>
    </citation>
    <scope>NUCLEOTIDE SEQUENCE [LARGE SCALE GENOMIC DNA]</scope>
    <source>
        <strain evidence="12 13">SS015</strain>
    </source>
</reference>
<evidence type="ECO:0000313" key="13">
    <source>
        <dbReference type="Proteomes" id="UP000324159"/>
    </source>
</evidence>
<gene>
    <name evidence="12" type="ORF">EDC39_10815</name>
</gene>
<dbReference type="GO" id="GO:0051536">
    <property type="term" value="F:iron-sulfur cluster binding"/>
    <property type="evidence" value="ECO:0007669"/>
    <property type="project" value="UniProtKB-KW"/>
</dbReference>
<dbReference type="PROSITE" id="PS00595">
    <property type="entry name" value="AA_TRANSFER_CLASS_5"/>
    <property type="match status" value="1"/>
</dbReference>
<dbReference type="AlphaFoldDB" id="A0A5D3WIL1"/>
<dbReference type="InterPro" id="IPR015424">
    <property type="entry name" value="PyrdxlP-dep_Trfase"/>
</dbReference>
<comment type="caution">
    <text evidence="12">The sequence shown here is derived from an EMBL/GenBank/DDBJ whole genome shotgun (WGS) entry which is preliminary data.</text>
</comment>
<dbReference type="Gene3D" id="3.40.640.10">
    <property type="entry name" value="Type I PLP-dependent aspartate aminotransferase-like (Major domain)"/>
    <property type="match status" value="1"/>
</dbReference>
<dbReference type="EMBL" id="VNIB01000008">
    <property type="protein sequence ID" value="TYO98078.1"/>
    <property type="molecule type" value="Genomic_DNA"/>
</dbReference>
<dbReference type="InterPro" id="IPR020578">
    <property type="entry name" value="Aminotrans_V_PyrdxlP_BS"/>
</dbReference>
<evidence type="ECO:0000256" key="2">
    <source>
        <dbReference type="ARBA" id="ARBA00006490"/>
    </source>
</evidence>
<comment type="catalytic activity">
    <reaction evidence="9">
        <text>(sulfur carrier)-H + L-cysteine = (sulfur carrier)-SH + L-alanine</text>
        <dbReference type="Rhea" id="RHEA:43892"/>
        <dbReference type="Rhea" id="RHEA-COMP:14737"/>
        <dbReference type="Rhea" id="RHEA-COMP:14739"/>
        <dbReference type="ChEBI" id="CHEBI:29917"/>
        <dbReference type="ChEBI" id="CHEBI:35235"/>
        <dbReference type="ChEBI" id="CHEBI:57972"/>
        <dbReference type="ChEBI" id="CHEBI:64428"/>
        <dbReference type="EC" id="2.8.1.7"/>
    </reaction>
</comment>
<proteinExistence type="inferred from homology"/>
<dbReference type="Proteomes" id="UP000324159">
    <property type="component" value="Unassembled WGS sequence"/>
</dbReference>
<evidence type="ECO:0000256" key="1">
    <source>
        <dbReference type="ARBA" id="ARBA00001933"/>
    </source>
</evidence>
<keyword evidence="8" id="KW-0411">Iron-sulfur</keyword>
<evidence type="ECO:0000256" key="5">
    <source>
        <dbReference type="ARBA" id="ARBA00022723"/>
    </source>
</evidence>
<dbReference type="GO" id="GO:0031071">
    <property type="term" value="F:cysteine desulfurase activity"/>
    <property type="evidence" value="ECO:0007669"/>
    <property type="project" value="UniProtKB-EC"/>
</dbReference>
<dbReference type="PIRSF" id="PIRSF005572">
    <property type="entry name" value="NifS"/>
    <property type="match status" value="1"/>
</dbReference>
<dbReference type="GO" id="GO:0046872">
    <property type="term" value="F:metal ion binding"/>
    <property type="evidence" value="ECO:0007669"/>
    <property type="project" value="UniProtKB-KW"/>
</dbReference>
<comment type="cofactor">
    <cofactor evidence="1 10">
        <name>pyridoxal 5'-phosphate</name>
        <dbReference type="ChEBI" id="CHEBI:597326"/>
    </cofactor>
</comment>
<dbReference type="InterPro" id="IPR015421">
    <property type="entry name" value="PyrdxlP-dep_Trfase_major"/>
</dbReference>
<feature type="domain" description="Aminotransferase class V" evidence="11">
    <location>
        <begin position="7"/>
        <end position="371"/>
    </location>
</feature>
<keyword evidence="13" id="KW-1185">Reference proteome</keyword>
<comment type="similarity">
    <text evidence="2">Belongs to the class-V pyridoxal-phosphate-dependent aminotransferase family. NifS/IscS subfamily.</text>
</comment>
<evidence type="ECO:0000259" key="11">
    <source>
        <dbReference type="Pfam" id="PF00266"/>
    </source>
</evidence>
<sequence length="387" mass="42252">MKIGNSIYLDYQATTPTDPKVLAELTPYYAASFGNPHSAEHWFGWQAAKAVETARQRIAQLINADSDEIVFTSGATESNNLALLGLVEHYTGPRKKIFISSIEHKSILSICHKLEKKFSLEVVKIPVDNNGFIDIEWLSNNANEDTFIISIIAVNNEIGTVQNLDVIGKIARKSGAIFHSDASQAPQAMEIDVLRSGIDILSLSSHKIYGPKGIGAIYISRELQKHIEPIIYGGGQENGLRGGTLPAPLCVGMGMAAKLIKEHFTCENQSIASLRNLFFEMLQARINDINLNGPSWPRRHPGNINLCFPGINAQDLIAVLQPRIAASSGSACSSGIVEPSHVLRAIGCSHEEAQSSIRFSLGRMSTRQEVEEAVEIIVDGVTKLRRS</sequence>
<keyword evidence="4" id="KW-0808">Transferase</keyword>
<dbReference type="InterPro" id="IPR015422">
    <property type="entry name" value="PyrdxlP-dep_Trfase_small"/>
</dbReference>
<accession>A0A5D3WIL1</accession>
<evidence type="ECO:0000256" key="10">
    <source>
        <dbReference type="RuleBase" id="RU004504"/>
    </source>
</evidence>
<name>A0A5D3WIL1_9BACT</name>
<dbReference type="RefSeq" id="WP_148896155.1">
    <property type="nucleotide sequence ID" value="NZ_VNIB01000008.1"/>
</dbReference>
<organism evidence="12 13">
    <name type="scientific">Geothermobacter ehrlichii</name>
    <dbReference type="NCBI Taxonomy" id="213224"/>
    <lineage>
        <taxon>Bacteria</taxon>
        <taxon>Pseudomonadati</taxon>
        <taxon>Thermodesulfobacteriota</taxon>
        <taxon>Desulfuromonadia</taxon>
        <taxon>Desulfuromonadales</taxon>
        <taxon>Geothermobacteraceae</taxon>
        <taxon>Geothermobacter</taxon>
    </lineage>
</organism>
<dbReference type="PANTHER" id="PTHR11601">
    <property type="entry name" value="CYSTEINE DESULFURYLASE FAMILY MEMBER"/>
    <property type="match status" value="1"/>
</dbReference>
<dbReference type="Pfam" id="PF00266">
    <property type="entry name" value="Aminotran_5"/>
    <property type="match status" value="1"/>
</dbReference>